<dbReference type="EMBL" id="FMWG01000002">
    <property type="protein sequence ID" value="SCZ53021.1"/>
    <property type="molecule type" value="Genomic_DNA"/>
</dbReference>
<protein>
    <submittedName>
        <fullName evidence="1">Uncharacterized protein</fullName>
    </submittedName>
</protein>
<gene>
    <name evidence="1" type="ORF">SAMN04488118_10278</name>
</gene>
<sequence>MSGYWVKFPFGEKRGRCTRFLSFDDRTKRVPIGDLPVCFGELRGRTDGLDHIEQDLEPDLRRKMFLAFI</sequence>
<keyword evidence="2" id="KW-1185">Reference proteome</keyword>
<organism evidence="1 2">
    <name type="scientific">Epibacterium ulvae</name>
    <dbReference type="NCBI Taxonomy" id="1156985"/>
    <lineage>
        <taxon>Bacteria</taxon>
        <taxon>Pseudomonadati</taxon>
        <taxon>Pseudomonadota</taxon>
        <taxon>Alphaproteobacteria</taxon>
        <taxon>Rhodobacterales</taxon>
        <taxon>Roseobacteraceae</taxon>
        <taxon>Epibacterium</taxon>
    </lineage>
</organism>
<accession>A0A1G5PUX5</accession>
<dbReference type="STRING" id="1156985.SAMN04488118_10278"/>
<reference evidence="1 2" key="1">
    <citation type="submission" date="2016-10" db="EMBL/GenBank/DDBJ databases">
        <authorList>
            <person name="de Groot N.N."/>
        </authorList>
    </citation>
    <scope>NUCLEOTIDE SEQUENCE [LARGE SCALE GENOMIC DNA]</scope>
    <source>
        <strain evidence="1 2">U95</strain>
    </source>
</reference>
<dbReference type="AlphaFoldDB" id="A0A1G5PUX5"/>
<evidence type="ECO:0000313" key="2">
    <source>
        <dbReference type="Proteomes" id="UP000198767"/>
    </source>
</evidence>
<evidence type="ECO:0000313" key="1">
    <source>
        <dbReference type="EMBL" id="SCZ53021.1"/>
    </source>
</evidence>
<dbReference type="Proteomes" id="UP000198767">
    <property type="component" value="Unassembled WGS sequence"/>
</dbReference>
<name>A0A1G5PUX5_9RHOB</name>
<proteinExistence type="predicted"/>